<sequence>MTPPVLLEINRLSVADTRKGRILLNDITLTLHERCCTAVVGESGGGKSLLCRSVLGLLPPWLRVSGETVFRGCDLQRLSSNAWLTIRGKQIALIMQDAVSAFDPLYTVGNHLDETLKRHTPLTRAQRRARAKEMLENVGLRDAAELLAKYPHQLSGGMLQRVMIAIALASQPALIIADEPTTSLDGITQYHIVQQFIRLQKSSHSAMLFASHDLALVRALAQYVVVMKDGRIVEQGETERIFAHPEQDYTRGLIDTRRRLSLAFNQVMGK</sequence>
<dbReference type="InterPro" id="IPR050388">
    <property type="entry name" value="ABC_Ni/Peptide_Import"/>
</dbReference>
<protein>
    <submittedName>
        <fullName evidence="11">ABC transporter ATP-binding protein</fullName>
    </submittedName>
</protein>
<evidence type="ECO:0000256" key="9">
    <source>
        <dbReference type="ARBA" id="ARBA00023136"/>
    </source>
</evidence>
<dbReference type="InterPro" id="IPR027417">
    <property type="entry name" value="P-loop_NTPase"/>
</dbReference>
<dbReference type="CDD" id="cd03257">
    <property type="entry name" value="ABC_NikE_OppD_transporters"/>
    <property type="match status" value="1"/>
</dbReference>
<dbReference type="RefSeq" id="WP_100849246.1">
    <property type="nucleotide sequence ID" value="NZ_BMJF01000008.1"/>
</dbReference>
<evidence type="ECO:0000256" key="3">
    <source>
        <dbReference type="ARBA" id="ARBA00022448"/>
    </source>
</evidence>
<organism evidence="11 12">
    <name type="scientific">Dickeya fangzhongdai</name>
    <dbReference type="NCBI Taxonomy" id="1778540"/>
    <lineage>
        <taxon>Bacteria</taxon>
        <taxon>Pseudomonadati</taxon>
        <taxon>Pseudomonadota</taxon>
        <taxon>Gammaproteobacteria</taxon>
        <taxon>Enterobacterales</taxon>
        <taxon>Pectobacteriaceae</taxon>
        <taxon>Dickeya</taxon>
    </lineage>
</organism>
<evidence type="ECO:0000256" key="5">
    <source>
        <dbReference type="ARBA" id="ARBA00022519"/>
    </source>
</evidence>
<feature type="domain" description="ABC transporter" evidence="10">
    <location>
        <begin position="9"/>
        <end position="254"/>
    </location>
</feature>
<evidence type="ECO:0000256" key="2">
    <source>
        <dbReference type="ARBA" id="ARBA00005417"/>
    </source>
</evidence>
<dbReference type="AlphaFoldDB" id="A0A2K8QK48"/>
<dbReference type="GO" id="GO:0005524">
    <property type="term" value="F:ATP binding"/>
    <property type="evidence" value="ECO:0007669"/>
    <property type="project" value="UniProtKB-KW"/>
</dbReference>
<evidence type="ECO:0000256" key="8">
    <source>
        <dbReference type="ARBA" id="ARBA00022967"/>
    </source>
</evidence>
<accession>A0A2K8QK48</accession>
<reference evidence="12" key="1">
    <citation type="journal article" date="2018" name="Genome Announc.">
        <title>Complete genome sequence of a Dickeya fangzhongdai type strain causing bleeding canker of pear tree trunks.</title>
        <authorList>
            <person name="Zhao Y."/>
            <person name="Tian Y."/>
            <person name="Li X."/>
            <person name="Hu B."/>
        </authorList>
    </citation>
    <scope>NUCLEOTIDE SEQUENCE [LARGE SCALE GENOMIC DNA]</scope>
    <source>
        <strain evidence="12">DSM 101947</strain>
    </source>
</reference>
<dbReference type="PROSITE" id="PS00211">
    <property type="entry name" value="ABC_TRANSPORTER_1"/>
    <property type="match status" value="1"/>
</dbReference>
<dbReference type="Gene3D" id="3.40.50.300">
    <property type="entry name" value="P-loop containing nucleotide triphosphate hydrolases"/>
    <property type="match status" value="1"/>
</dbReference>
<keyword evidence="9" id="KW-0472">Membrane</keyword>
<dbReference type="GO" id="GO:0016887">
    <property type="term" value="F:ATP hydrolysis activity"/>
    <property type="evidence" value="ECO:0007669"/>
    <property type="project" value="InterPro"/>
</dbReference>
<dbReference type="GeneID" id="66564257"/>
<gene>
    <name evidence="11" type="ORF">CVE23_07900</name>
</gene>
<evidence type="ECO:0000259" key="10">
    <source>
        <dbReference type="PROSITE" id="PS50893"/>
    </source>
</evidence>
<keyword evidence="6" id="KW-0547">Nucleotide-binding</keyword>
<dbReference type="PANTHER" id="PTHR43297:SF14">
    <property type="entry name" value="ATPASE AAA-TYPE CORE DOMAIN-CONTAINING PROTEIN"/>
    <property type="match status" value="1"/>
</dbReference>
<dbReference type="InterPro" id="IPR003593">
    <property type="entry name" value="AAA+_ATPase"/>
</dbReference>
<evidence type="ECO:0000256" key="6">
    <source>
        <dbReference type="ARBA" id="ARBA00022741"/>
    </source>
</evidence>
<keyword evidence="3" id="KW-0813">Transport</keyword>
<dbReference type="Proteomes" id="UP000231901">
    <property type="component" value="Chromosome"/>
</dbReference>
<dbReference type="KEGG" id="dfn:CVE23_07900"/>
<evidence type="ECO:0000256" key="7">
    <source>
        <dbReference type="ARBA" id="ARBA00022840"/>
    </source>
</evidence>
<evidence type="ECO:0000313" key="11">
    <source>
        <dbReference type="EMBL" id="ATZ93897.1"/>
    </source>
</evidence>
<dbReference type="PROSITE" id="PS50893">
    <property type="entry name" value="ABC_TRANSPORTER_2"/>
    <property type="match status" value="1"/>
</dbReference>
<dbReference type="SMART" id="SM00382">
    <property type="entry name" value="AAA"/>
    <property type="match status" value="1"/>
</dbReference>
<evidence type="ECO:0000313" key="12">
    <source>
        <dbReference type="Proteomes" id="UP000231901"/>
    </source>
</evidence>
<comment type="subcellular location">
    <subcellularLocation>
        <location evidence="1">Cell inner membrane</location>
        <topology evidence="1">Peripheral membrane protein</topology>
    </subcellularLocation>
</comment>
<evidence type="ECO:0000256" key="1">
    <source>
        <dbReference type="ARBA" id="ARBA00004417"/>
    </source>
</evidence>
<dbReference type="InterPro" id="IPR003439">
    <property type="entry name" value="ABC_transporter-like_ATP-bd"/>
</dbReference>
<dbReference type="GO" id="GO:0005886">
    <property type="term" value="C:plasma membrane"/>
    <property type="evidence" value="ECO:0007669"/>
    <property type="project" value="UniProtKB-SubCell"/>
</dbReference>
<dbReference type="PANTHER" id="PTHR43297">
    <property type="entry name" value="OLIGOPEPTIDE TRANSPORT ATP-BINDING PROTEIN APPD"/>
    <property type="match status" value="1"/>
</dbReference>
<dbReference type="InterPro" id="IPR017871">
    <property type="entry name" value="ABC_transporter-like_CS"/>
</dbReference>
<keyword evidence="4" id="KW-1003">Cell membrane</keyword>
<keyword evidence="12" id="KW-1185">Reference proteome</keyword>
<keyword evidence="8" id="KW-1278">Translocase</keyword>
<dbReference type="EMBL" id="CP025003">
    <property type="protein sequence ID" value="ATZ93897.1"/>
    <property type="molecule type" value="Genomic_DNA"/>
</dbReference>
<dbReference type="Pfam" id="PF00005">
    <property type="entry name" value="ABC_tran"/>
    <property type="match status" value="1"/>
</dbReference>
<proteinExistence type="inferred from homology"/>
<keyword evidence="7 11" id="KW-0067">ATP-binding</keyword>
<evidence type="ECO:0000256" key="4">
    <source>
        <dbReference type="ARBA" id="ARBA00022475"/>
    </source>
</evidence>
<name>A0A2K8QK48_9GAMM</name>
<dbReference type="SUPFAM" id="SSF52540">
    <property type="entry name" value="P-loop containing nucleoside triphosphate hydrolases"/>
    <property type="match status" value="1"/>
</dbReference>
<comment type="similarity">
    <text evidence="2">Belongs to the ABC transporter superfamily.</text>
</comment>
<keyword evidence="5" id="KW-0997">Cell inner membrane</keyword>